<dbReference type="OrthoDB" id="2018619at2759"/>
<sequence>MSLDSEVEYKKQNVELKNLEGDADAGSESSLSNGLMKPRKSFWRRIHDDYISLQSDTPDLTVSEMFLVNKDLQPIFDKADRPWKWYNYIFFWIGGAFNLNTFQIGGSSVSTGLSWWEAWIGIWIGYFMVSFVFYISQRAGSHYHISFPVSCRATFGTFGSIWPIINRVVMACVWCSTITYLGGMCVQLVLEAIFGGDLDTRIHNGIPKSGTTTFQFMSFFIFWVIQLPFIYCRPQTIRHLFTIKTIVCPPAGIALLIWTIVKAKGIGSVVHEQTKLTSSEHGWAFVLSIMNCFANFSTLIVNASDFSRVASSPRSSSISQFIGIPIALSVTSLIGILLASASTPLYGQTYWNPYDLMLRYVQEGTPGNRAGIFFIAASFGLAQVGTNIASNTISAGTDMSALLPRYINIRRGGFICAAIVLCICPWHFFTSSTNFTTYLSAYAVFLSSIAGVVSADYTIVRRGYLNVFQLYSNKIEYNYTYNKLGINWRAFAAYICGILPNIVGFAGAVGRDVPKGATYIYNVSYFAGYIVAYVSYCVFVYISPVKGMPEKNFLTKGGWYEENITYEVDDFSMEINKYHPNEYEKEGKKFM</sequence>
<feature type="transmembrane region" description="Helical" evidence="6">
    <location>
        <begin position="322"/>
        <end position="347"/>
    </location>
</feature>
<feature type="transmembrane region" description="Helical" evidence="6">
    <location>
        <begin position="116"/>
        <end position="135"/>
    </location>
</feature>
<keyword evidence="4 6" id="KW-1133">Transmembrane helix</keyword>
<comment type="subcellular location">
    <subcellularLocation>
        <location evidence="1">Membrane</location>
        <topology evidence="1">Multi-pass membrane protein</topology>
    </subcellularLocation>
</comment>
<keyword evidence="5 6" id="KW-0472">Membrane</keyword>
<feature type="transmembrane region" description="Helical" evidence="6">
    <location>
        <begin position="168"/>
        <end position="194"/>
    </location>
</feature>
<feature type="transmembrane region" description="Helical" evidence="6">
    <location>
        <begin position="85"/>
        <end position="104"/>
    </location>
</feature>
<feature type="transmembrane region" description="Helical" evidence="6">
    <location>
        <begin position="411"/>
        <end position="429"/>
    </location>
</feature>
<keyword evidence="8" id="KW-1185">Reference proteome</keyword>
<evidence type="ECO:0000313" key="7">
    <source>
        <dbReference type="EMBL" id="ODQ58425.1"/>
    </source>
</evidence>
<dbReference type="CDD" id="cd11482">
    <property type="entry name" value="SLC-NCS1sbd_NRT1-like"/>
    <property type="match status" value="1"/>
</dbReference>
<dbReference type="InterPro" id="IPR012681">
    <property type="entry name" value="NCS1"/>
</dbReference>
<feature type="transmembrane region" description="Helical" evidence="6">
    <location>
        <begin position="214"/>
        <end position="232"/>
    </location>
</feature>
<dbReference type="Gene3D" id="1.10.4160.10">
    <property type="entry name" value="Hydantoin permease"/>
    <property type="match status" value="1"/>
</dbReference>
<feature type="transmembrane region" description="Helical" evidence="6">
    <location>
        <begin position="522"/>
        <end position="542"/>
    </location>
</feature>
<evidence type="ECO:0000256" key="1">
    <source>
        <dbReference type="ARBA" id="ARBA00004141"/>
    </source>
</evidence>
<organism evidence="7 8">
    <name type="scientific">Wickerhamomyces anomalus (strain ATCC 58044 / CBS 1984 / NCYC 433 / NRRL Y-366-8)</name>
    <name type="common">Yeast</name>
    <name type="synonym">Hansenula anomala</name>
    <dbReference type="NCBI Taxonomy" id="683960"/>
    <lineage>
        <taxon>Eukaryota</taxon>
        <taxon>Fungi</taxon>
        <taxon>Dikarya</taxon>
        <taxon>Ascomycota</taxon>
        <taxon>Saccharomycotina</taxon>
        <taxon>Saccharomycetes</taxon>
        <taxon>Phaffomycetales</taxon>
        <taxon>Wickerhamomycetaceae</taxon>
        <taxon>Wickerhamomyces</taxon>
    </lineage>
</organism>
<feature type="transmembrane region" description="Helical" evidence="6">
    <location>
        <begin position="241"/>
        <end position="261"/>
    </location>
</feature>
<dbReference type="FunFam" id="1.10.4160.10:FF:000001">
    <property type="entry name" value="Uracil permease, putative"/>
    <property type="match status" value="1"/>
</dbReference>
<dbReference type="Pfam" id="PF02133">
    <property type="entry name" value="Transp_cyt_pur"/>
    <property type="match status" value="1"/>
</dbReference>
<evidence type="ECO:0000256" key="4">
    <source>
        <dbReference type="ARBA" id="ARBA00022989"/>
    </source>
</evidence>
<feature type="transmembrane region" description="Helical" evidence="6">
    <location>
        <begin position="367"/>
        <end position="390"/>
    </location>
</feature>
<evidence type="ECO:0000256" key="3">
    <source>
        <dbReference type="ARBA" id="ARBA00022692"/>
    </source>
</evidence>
<evidence type="ECO:0000256" key="2">
    <source>
        <dbReference type="ARBA" id="ARBA00008974"/>
    </source>
</evidence>
<dbReference type="GO" id="GO:0015205">
    <property type="term" value="F:nucleobase transmembrane transporter activity"/>
    <property type="evidence" value="ECO:0007669"/>
    <property type="project" value="TreeGrafter"/>
</dbReference>
<gene>
    <name evidence="7" type="ORF">WICANDRAFT_64563</name>
</gene>
<protein>
    <recommendedName>
        <fullName evidence="9">Allantoin permease</fullName>
    </recommendedName>
</protein>
<evidence type="ECO:0000313" key="8">
    <source>
        <dbReference type="Proteomes" id="UP000094112"/>
    </source>
</evidence>
<dbReference type="NCBIfam" id="TIGR00800">
    <property type="entry name" value="ncs1"/>
    <property type="match status" value="1"/>
</dbReference>
<comment type="similarity">
    <text evidence="2">Belongs to the purine-cytosine permease (2.A.39) family.</text>
</comment>
<evidence type="ECO:0000256" key="6">
    <source>
        <dbReference type="SAM" id="Phobius"/>
    </source>
</evidence>
<feature type="transmembrane region" description="Helical" evidence="6">
    <location>
        <begin position="491"/>
        <end position="510"/>
    </location>
</feature>
<dbReference type="InterPro" id="IPR045225">
    <property type="entry name" value="Uracil/uridine/allantoin_perm"/>
</dbReference>
<proteinExistence type="inferred from homology"/>
<feature type="transmembrane region" description="Helical" evidence="6">
    <location>
        <begin position="441"/>
        <end position="460"/>
    </location>
</feature>
<dbReference type="InterPro" id="IPR001248">
    <property type="entry name" value="Pur-cyt_permease"/>
</dbReference>
<dbReference type="GeneID" id="30201008"/>
<accession>A0A1E3NZA0</accession>
<dbReference type="Proteomes" id="UP000094112">
    <property type="component" value="Unassembled WGS sequence"/>
</dbReference>
<dbReference type="PANTHER" id="PTHR30618">
    <property type="entry name" value="NCS1 FAMILY PURINE/PYRIMIDINE TRANSPORTER"/>
    <property type="match status" value="1"/>
</dbReference>
<dbReference type="RefSeq" id="XP_019037632.1">
    <property type="nucleotide sequence ID" value="XM_019183762.1"/>
</dbReference>
<evidence type="ECO:0008006" key="9">
    <source>
        <dbReference type="Google" id="ProtNLM"/>
    </source>
</evidence>
<keyword evidence="3 6" id="KW-0812">Transmembrane</keyword>
<dbReference type="AlphaFoldDB" id="A0A1E3NZA0"/>
<dbReference type="EMBL" id="KV454212">
    <property type="protein sequence ID" value="ODQ58425.1"/>
    <property type="molecule type" value="Genomic_DNA"/>
</dbReference>
<dbReference type="GO" id="GO:0005886">
    <property type="term" value="C:plasma membrane"/>
    <property type="evidence" value="ECO:0007669"/>
    <property type="project" value="TreeGrafter"/>
</dbReference>
<name>A0A1E3NZA0_WICAA</name>
<feature type="transmembrane region" description="Helical" evidence="6">
    <location>
        <begin position="281"/>
        <end position="301"/>
    </location>
</feature>
<reference evidence="7 8" key="1">
    <citation type="journal article" date="2016" name="Proc. Natl. Acad. Sci. U.S.A.">
        <title>Comparative genomics of biotechnologically important yeasts.</title>
        <authorList>
            <person name="Riley R."/>
            <person name="Haridas S."/>
            <person name="Wolfe K.H."/>
            <person name="Lopes M.R."/>
            <person name="Hittinger C.T."/>
            <person name="Goeker M."/>
            <person name="Salamov A.A."/>
            <person name="Wisecaver J.H."/>
            <person name="Long T.M."/>
            <person name="Calvey C.H."/>
            <person name="Aerts A.L."/>
            <person name="Barry K.W."/>
            <person name="Choi C."/>
            <person name="Clum A."/>
            <person name="Coughlan A.Y."/>
            <person name="Deshpande S."/>
            <person name="Douglass A.P."/>
            <person name="Hanson S.J."/>
            <person name="Klenk H.-P."/>
            <person name="LaButti K.M."/>
            <person name="Lapidus A."/>
            <person name="Lindquist E.A."/>
            <person name="Lipzen A.M."/>
            <person name="Meier-Kolthoff J.P."/>
            <person name="Ohm R.A."/>
            <person name="Otillar R.P."/>
            <person name="Pangilinan J.L."/>
            <person name="Peng Y."/>
            <person name="Rokas A."/>
            <person name="Rosa C.A."/>
            <person name="Scheuner C."/>
            <person name="Sibirny A.A."/>
            <person name="Slot J.C."/>
            <person name="Stielow J.B."/>
            <person name="Sun H."/>
            <person name="Kurtzman C.P."/>
            <person name="Blackwell M."/>
            <person name="Grigoriev I.V."/>
            <person name="Jeffries T.W."/>
        </authorList>
    </citation>
    <scope>NUCLEOTIDE SEQUENCE [LARGE SCALE GENOMIC DNA]</scope>
    <source>
        <strain evidence="8">ATCC 58044 / CBS 1984 / NCYC 433 / NRRL Y-366-8</strain>
    </source>
</reference>
<evidence type="ECO:0000256" key="5">
    <source>
        <dbReference type="ARBA" id="ARBA00023136"/>
    </source>
</evidence>
<dbReference type="PANTHER" id="PTHR30618:SF2">
    <property type="entry name" value="ALLANTOIN PERMEASE-RELATED"/>
    <property type="match status" value="1"/>
</dbReference>